<dbReference type="AlphaFoldDB" id="A0A5E7TJI1"/>
<reference evidence="1 2" key="1">
    <citation type="submission" date="2019-09" db="EMBL/GenBank/DDBJ databases">
        <authorList>
            <person name="Chandra G."/>
            <person name="Truman W A."/>
        </authorList>
    </citation>
    <scope>NUCLEOTIDE SEQUENCE [LARGE SCALE GENOMIC DNA]</scope>
    <source>
        <strain evidence="1">PS928</strain>
    </source>
</reference>
<proteinExistence type="predicted"/>
<organism evidence="1 2">
    <name type="scientific">Pseudomonas fluorescens</name>
    <dbReference type="NCBI Taxonomy" id="294"/>
    <lineage>
        <taxon>Bacteria</taxon>
        <taxon>Pseudomonadati</taxon>
        <taxon>Pseudomonadota</taxon>
        <taxon>Gammaproteobacteria</taxon>
        <taxon>Pseudomonadales</taxon>
        <taxon>Pseudomonadaceae</taxon>
        <taxon>Pseudomonas</taxon>
    </lineage>
</organism>
<name>A0A5E7TJI1_PSEFL</name>
<dbReference type="Proteomes" id="UP000381378">
    <property type="component" value="Unassembled WGS sequence"/>
</dbReference>
<evidence type="ECO:0000313" key="2">
    <source>
        <dbReference type="Proteomes" id="UP000381378"/>
    </source>
</evidence>
<accession>A0A5E7TJI1</accession>
<gene>
    <name evidence="1" type="ORF">PS928_02393</name>
</gene>
<protein>
    <submittedName>
        <fullName evidence="1">Uncharacterized protein</fullName>
    </submittedName>
</protein>
<evidence type="ECO:0000313" key="1">
    <source>
        <dbReference type="EMBL" id="VVP99231.1"/>
    </source>
</evidence>
<sequence>MTKGSGCSACFRGGVTYGYMGCLRKGRVRQKAATQVRRSLMLDGLAKSFYVQSVELERSSPFRRFTFKMLPCSLETFFRVVRARPYIEKYYRPFALNFRCAMADFLEKHPSPD</sequence>
<dbReference type="EMBL" id="CABVJF010000008">
    <property type="protein sequence ID" value="VVP99231.1"/>
    <property type="molecule type" value="Genomic_DNA"/>
</dbReference>